<gene>
    <name evidence="1" type="ORF">PPERSA_03330</name>
</gene>
<keyword evidence="2" id="KW-1185">Reference proteome</keyword>
<reference evidence="1 2" key="1">
    <citation type="journal article" date="2015" name="Sci. Rep.">
        <title>Genome of the facultative scuticociliatosis pathogen Pseudocohnilembus persalinus provides insight into its virulence through horizontal gene transfer.</title>
        <authorList>
            <person name="Xiong J."/>
            <person name="Wang G."/>
            <person name="Cheng J."/>
            <person name="Tian M."/>
            <person name="Pan X."/>
            <person name="Warren A."/>
            <person name="Jiang C."/>
            <person name="Yuan D."/>
            <person name="Miao W."/>
        </authorList>
    </citation>
    <scope>NUCLEOTIDE SEQUENCE [LARGE SCALE GENOMIC DNA]</scope>
    <source>
        <strain evidence="1">36N120E</strain>
    </source>
</reference>
<sequence length="144" mass="17330">MKKSEIDSDKIFKLENIMAQQFSQEQIKQKLNDFKLKNGYLMNHTEKQKPQQDNLINQQEFKSILKVQQKLAEAKIMNKIRKIMNSPEQKQIRLQEEWEKEYSNFLQQQKEFNKLQNSQGGEQSQFMPFFTNNNIIQNPFDQLI</sequence>
<dbReference type="InParanoid" id="A0A0V0Q8C3"/>
<name>A0A0V0Q8C3_PSEPJ</name>
<dbReference type="Proteomes" id="UP000054937">
    <property type="component" value="Unassembled WGS sequence"/>
</dbReference>
<dbReference type="AlphaFoldDB" id="A0A0V0Q8C3"/>
<protein>
    <submittedName>
        <fullName evidence="1">Uncharacterized protein</fullName>
    </submittedName>
</protein>
<proteinExistence type="predicted"/>
<comment type="caution">
    <text evidence="1">The sequence shown here is derived from an EMBL/GenBank/DDBJ whole genome shotgun (WGS) entry which is preliminary data.</text>
</comment>
<dbReference type="EMBL" id="LDAU01000243">
    <property type="protein sequence ID" value="KRW98499.1"/>
    <property type="molecule type" value="Genomic_DNA"/>
</dbReference>
<organism evidence="1 2">
    <name type="scientific">Pseudocohnilembus persalinus</name>
    <name type="common">Ciliate</name>
    <dbReference type="NCBI Taxonomy" id="266149"/>
    <lineage>
        <taxon>Eukaryota</taxon>
        <taxon>Sar</taxon>
        <taxon>Alveolata</taxon>
        <taxon>Ciliophora</taxon>
        <taxon>Intramacronucleata</taxon>
        <taxon>Oligohymenophorea</taxon>
        <taxon>Scuticociliatia</taxon>
        <taxon>Philasterida</taxon>
        <taxon>Pseudocohnilembidae</taxon>
        <taxon>Pseudocohnilembus</taxon>
    </lineage>
</organism>
<evidence type="ECO:0000313" key="1">
    <source>
        <dbReference type="EMBL" id="KRW98499.1"/>
    </source>
</evidence>
<evidence type="ECO:0000313" key="2">
    <source>
        <dbReference type="Proteomes" id="UP000054937"/>
    </source>
</evidence>
<accession>A0A0V0Q8C3</accession>